<dbReference type="KEGG" id="gms:SOIL9_00720"/>
<dbReference type="Pfam" id="PF02782">
    <property type="entry name" value="FGGY_C"/>
    <property type="match status" value="1"/>
</dbReference>
<sequence>MPESLRCVPPNAIIVGYDFSTGGVKALAFDLSGNTVAQVRLPTDLWTEGGVSELNLMQLEGQARAATRAIASELGTRVADWGTGGCGISATHHTAGRIDDRGNQVRRAICWNDQTLAQYHAEGLKRLGGQNRAKELTGGPWAVRYSLSHLVKDEHALSEADWRRTDGVVPHGPLAAGYLTGRFDVTSVSSAASTGIMDLRTNQWRKEMLDAIAKPEYRDLAWDSLPDIIDMNQPVGPLSDSVGLDASLPANCRPLVFPTLDDQAAGLIGGGAVEAGQVAIILGNSAVVNSSSARLPQSGTLDAMKLNWGPYLWMRCYSNGAQFLDEVAGKDWFKVEEAAKVPPLCNGTSVLPFLLSEPSVGVEAPRVEWHPANTENRAIKVRACLEALAYLLARAVREHEQAGQTVTRVTVSGGMAKSQLMCEILASALNRPLERLVSDEGPALGAAVAALAGLESHLRKHQGIAEPYTAADAVSAMVRFRARVDPRPEWVKDYARGQDVFERWLNGRRPS</sequence>
<comment type="similarity">
    <text evidence="1">Belongs to the FGGY kinase family.</text>
</comment>
<protein>
    <recommendedName>
        <fullName evidence="8">Carbohydrate kinase FGGY C-terminal domain-containing protein</fullName>
    </recommendedName>
</protein>
<dbReference type="EMBL" id="LR593886">
    <property type="protein sequence ID" value="VTR99045.1"/>
    <property type="molecule type" value="Genomic_DNA"/>
</dbReference>
<evidence type="ECO:0000313" key="7">
    <source>
        <dbReference type="Proteomes" id="UP000464178"/>
    </source>
</evidence>
<dbReference type="InterPro" id="IPR043129">
    <property type="entry name" value="ATPase_NBD"/>
</dbReference>
<keyword evidence="3 6" id="KW-0418">Kinase</keyword>
<evidence type="ECO:0000256" key="2">
    <source>
        <dbReference type="ARBA" id="ARBA00022679"/>
    </source>
</evidence>
<feature type="domain" description="Carbohydrate kinase FGGY C-terminal" evidence="5">
    <location>
        <begin position="372"/>
        <end position="452"/>
    </location>
</feature>
<keyword evidence="2" id="KW-0808">Transferase</keyword>
<evidence type="ECO:0000259" key="4">
    <source>
        <dbReference type="Pfam" id="PF00370"/>
    </source>
</evidence>
<dbReference type="InterPro" id="IPR018485">
    <property type="entry name" value="FGGY_C"/>
</dbReference>
<dbReference type="PANTHER" id="PTHR43095">
    <property type="entry name" value="SUGAR KINASE"/>
    <property type="match status" value="1"/>
</dbReference>
<evidence type="ECO:0000259" key="5">
    <source>
        <dbReference type="Pfam" id="PF02782"/>
    </source>
</evidence>
<dbReference type="GO" id="GO:0005975">
    <property type="term" value="P:carbohydrate metabolic process"/>
    <property type="evidence" value="ECO:0007669"/>
    <property type="project" value="InterPro"/>
</dbReference>
<dbReference type="InterPro" id="IPR050406">
    <property type="entry name" value="FGGY_Carb_Kinase"/>
</dbReference>
<dbReference type="RefSeq" id="WP_162671773.1">
    <property type="nucleotide sequence ID" value="NZ_LR593886.1"/>
</dbReference>
<feature type="domain" description="Carbohydrate kinase FGGY N-terminal" evidence="4">
    <location>
        <begin position="13"/>
        <end position="268"/>
    </location>
</feature>
<dbReference type="SUPFAM" id="SSF53067">
    <property type="entry name" value="Actin-like ATPase domain"/>
    <property type="match status" value="2"/>
</dbReference>
<proteinExistence type="inferred from homology"/>
<name>A0A6P2DC71_9BACT</name>
<gene>
    <name evidence="6" type="ORF">SOIL9_00720</name>
</gene>
<evidence type="ECO:0008006" key="8">
    <source>
        <dbReference type="Google" id="ProtNLM"/>
    </source>
</evidence>
<dbReference type="InterPro" id="IPR018484">
    <property type="entry name" value="FGGY_N"/>
</dbReference>
<evidence type="ECO:0000256" key="1">
    <source>
        <dbReference type="ARBA" id="ARBA00009156"/>
    </source>
</evidence>
<dbReference type="Proteomes" id="UP000464178">
    <property type="component" value="Chromosome"/>
</dbReference>
<dbReference type="AlphaFoldDB" id="A0A6P2DC71"/>
<evidence type="ECO:0000256" key="3">
    <source>
        <dbReference type="ARBA" id="ARBA00022777"/>
    </source>
</evidence>
<evidence type="ECO:0000313" key="6">
    <source>
        <dbReference type="EMBL" id="VTR99045.1"/>
    </source>
</evidence>
<keyword evidence="7" id="KW-1185">Reference proteome</keyword>
<dbReference type="InterPro" id="IPR000577">
    <property type="entry name" value="Carb_kinase_FGGY"/>
</dbReference>
<dbReference type="Pfam" id="PF00370">
    <property type="entry name" value="FGGY_N"/>
    <property type="match status" value="1"/>
</dbReference>
<dbReference type="GO" id="GO:0016301">
    <property type="term" value="F:kinase activity"/>
    <property type="evidence" value="ECO:0007669"/>
    <property type="project" value="UniProtKB-KW"/>
</dbReference>
<dbReference type="PANTHER" id="PTHR43095:SF5">
    <property type="entry name" value="XYLULOSE KINASE"/>
    <property type="match status" value="1"/>
</dbReference>
<dbReference type="Gene3D" id="3.30.420.40">
    <property type="match status" value="2"/>
</dbReference>
<reference evidence="6 7" key="1">
    <citation type="submission" date="2019-05" db="EMBL/GenBank/DDBJ databases">
        <authorList>
            <consortium name="Science for Life Laboratories"/>
        </authorList>
    </citation>
    <scope>NUCLEOTIDE SEQUENCE [LARGE SCALE GENOMIC DNA]</scope>
    <source>
        <strain evidence="6">Soil9</strain>
    </source>
</reference>
<accession>A0A6P2DC71</accession>
<organism evidence="6 7">
    <name type="scientific">Gemmata massiliana</name>
    <dbReference type="NCBI Taxonomy" id="1210884"/>
    <lineage>
        <taxon>Bacteria</taxon>
        <taxon>Pseudomonadati</taxon>
        <taxon>Planctomycetota</taxon>
        <taxon>Planctomycetia</taxon>
        <taxon>Gemmatales</taxon>
        <taxon>Gemmataceae</taxon>
        <taxon>Gemmata</taxon>
    </lineage>
</organism>
<dbReference type="PIRSF" id="PIRSF000538">
    <property type="entry name" value="GlpK"/>
    <property type="match status" value="1"/>
</dbReference>